<keyword evidence="3" id="KW-0238">DNA-binding</keyword>
<sequence length="300" mass="32160">MELNWLEDFLALAAGGNFSRAADSRNMTQPAFSRRIRALEDWVGAPLFDRSSQPVTLTAAGRHFAPVAQETLRRLAQGRGEAAAAMAAAGRSLTFAATHALSLTFFPDWLRGLESGPISNTDPAAIRLLSDSMQAGEEALLQGHSQFLLCHGHAAVANRLSADRFIHLKLAEDDLVPVSAPDVAGRPRYSLAMPGAGAVPHLAYSDESGMGRIVTALLPRRTPALTPVFISPLAGVLQAMARDGRGLAWLPRSLIAADLEVGRLVPAGDADWIFAVDIRLYRPRATLAPVAEAFWQRLTG</sequence>
<feature type="domain" description="HTH lysR-type" evidence="5">
    <location>
        <begin position="1"/>
        <end position="58"/>
    </location>
</feature>
<evidence type="ECO:0000256" key="1">
    <source>
        <dbReference type="ARBA" id="ARBA00009437"/>
    </source>
</evidence>
<dbReference type="SUPFAM" id="SSF46785">
    <property type="entry name" value="Winged helix' DNA-binding domain"/>
    <property type="match status" value="1"/>
</dbReference>
<evidence type="ECO:0000256" key="4">
    <source>
        <dbReference type="ARBA" id="ARBA00023163"/>
    </source>
</evidence>
<dbReference type="Gene3D" id="3.40.190.10">
    <property type="entry name" value="Periplasmic binding protein-like II"/>
    <property type="match status" value="2"/>
</dbReference>
<reference evidence="7" key="1">
    <citation type="journal article" date="2019" name="Int. J. Syst. Evol. Microbiol.">
        <title>The Global Catalogue of Microorganisms (GCM) 10K type strain sequencing project: providing services to taxonomists for standard genome sequencing and annotation.</title>
        <authorList>
            <consortium name="The Broad Institute Genomics Platform"/>
            <consortium name="The Broad Institute Genome Sequencing Center for Infectious Disease"/>
            <person name="Wu L."/>
            <person name="Ma J."/>
        </authorList>
    </citation>
    <scope>NUCLEOTIDE SEQUENCE [LARGE SCALE GENOMIC DNA]</scope>
    <source>
        <strain evidence="7">KCTC 42182</strain>
    </source>
</reference>
<dbReference type="RefSeq" id="WP_379723429.1">
    <property type="nucleotide sequence ID" value="NZ_JBHRYJ010000001.1"/>
</dbReference>
<evidence type="ECO:0000259" key="5">
    <source>
        <dbReference type="PROSITE" id="PS50931"/>
    </source>
</evidence>
<keyword evidence="7" id="KW-1185">Reference proteome</keyword>
<evidence type="ECO:0000313" key="6">
    <source>
        <dbReference type="EMBL" id="MFC3675240.1"/>
    </source>
</evidence>
<keyword evidence="4" id="KW-0804">Transcription</keyword>
<dbReference type="InterPro" id="IPR005119">
    <property type="entry name" value="LysR_subst-bd"/>
</dbReference>
<dbReference type="Pfam" id="PF00126">
    <property type="entry name" value="HTH_1"/>
    <property type="match status" value="1"/>
</dbReference>
<evidence type="ECO:0000256" key="3">
    <source>
        <dbReference type="ARBA" id="ARBA00023125"/>
    </source>
</evidence>
<name>A0ABV7VCV6_9PROT</name>
<dbReference type="PROSITE" id="PS50931">
    <property type="entry name" value="HTH_LYSR"/>
    <property type="match status" value="1"/>
</dbReference>
<proteinExistence type="inferred from homology"/>
<organism evidence="6 7">
    <name type="scientific">Ferrovibrio xuzhouensis</name>
    <dbReference type="NCBI Taxonomy" id="1576914"/>
    <lineage>
        <taxon>Bacteria</taxon>
        <taxon>Pseudomonadati</taxon>
        <taxon>Pseudomonadota</taxon>
        <taxon>Alphaproteobacteria</taxon>
        <taxon>Rhodospirillales</taxon>
        <taxon>Rhodospirillaceae</taxon>
        <taxon>Ferrovibrio</taxon>
    </lineage>
</organism>
<dbReference type="Gene3D" id="1.10.10.10">
    <property type="entry name" value="Winged helix-like DNA-binding domain superfamily/Winged helix DNA-binding domain"/>
    <property type="match status" value="1"/>
</dbReference>
<dbReference type="SUPFAM" id="SSF53850">
    <property type="entry name" value="Periplasmic binding protein-like II"/>
    <property type="match status" value="1"/>
</dbReference>
<dbReference type="PANTHER" id="PTHR30126:SF2">
    <property type="entry name" value="HTH-TYPE TRANSCRIPTIONAL REGULATOR YJIE"/>
    <property type="match status" value="1"/>
</dbReference>
<evidence type="ECO:0000256" key="2">
    <source>
        <dbReference type="ARBA" id="ARBA00023015"/>
    </source>
</evidence>
<dbReference type="InterPro" id="IPR000847">
    <property type="entry name" value="LysR_HTH_N"/>
</dbReference>
<accession>A0ABV7VCV6</accession>
<dbReference type="PANTHER" id="PTHR30126">
    <property type="entry name" value="HTH-TYPE TRANSCRIPTIONAL REGULATOR"/>
    <property type="match status" value="1"/>
</dbReference>
<dbReference type="InterPro" id="IPR036390">
    <property type="entry name" value="WH_DNA-bd_sf"/>
</dbReference>
<dbReference type="EMBL" id="JBHRYJ010000001">
    <property type="protein sequence ID" value="MFC3675240.1"/>
    <property type="molecule type" value="Genomic_DNA"/>
</dbReference>
<evidence type="ECO:0000313" key="7">
    <source>
        <dbReference type="Proteomes" id="UP001595711"/>
    </source>
</evidence>
<comment type="similarity">
    <text evidence="1">Belongs to the LysR transcriptional regulatory family.</text>
</comment>
<dbReference type="Proteomes" id="UP001595711">
    <property type="component" value="Unassembled WGS sequence"/>
</dbReference>
<keyword evidence="2" id="KW-0805">Transcription regulation</keyword>
<dbReference type="CDD" id="cd05466">
    <property type="entry name" value="PBP2_LTTR_substrate"/>
    <property type="match status" value="1"/>
</dbReference>
<gene>
    <name evidence="6" type="ORF">ACFOOQ_06785</name>
</gene>
<dbReference type="Pfam" id="PF03466">
    <property type="entry name" value="LysR_substrate"/>
    <property type="match status" value="1"/>
</dbReference>
<dbReference type="InterPro" id="IPR036388">
    <property type="entry name" value="WH-like_DNA-bd_sf"/>
</dbReference>
<dbReference type="PRINTS" id="PR00039">
    <property type="entry name" value="HTHLYSR"/>
</dbReference>
<comment type="caution">
    <text evidence="6">The sequence shown here is derived from an EMBL/GenBank/DDBJ whole genome shotgun (WGS) entry which is preliminary data.</text>
</comment>
<protein>
    <submittedName>
        <fullName evidence="6">LysR family transcriptional regulator</fullName>
    </submittedName>
</protein>